<evidence type="ECO:0000256" key="2">
    <source>
        <dbReference type="ARBA" id="ARBA00023043"/>
    </source>
</evidence>
<dbReference type="SUPFAM" id="SSF48403">
    <property type="entry name" value="Ankyrin repeat"/>
    <property type="match status" value="1"/>
</dbReference>
<keyword evidence="1" id="KW-0677">Repeat</keyword>
<dbReference type="RefSeq" id="WP_208235873.1">
    <property type="nucleotide sequence ID" value="NZ_BAAAQU010000001.1"/>
</dbReference>
<evidence type="ECO:0000313" key="4">
    <source>
        <dbReference type="EMBL" id="MBO2988482.1"/>
    </source>
</evidence>
<dbReference type="PROSITE" id="PS50297">
    <property type="entry name" value="ANK_REP_REGION"/>
    <property type="match status" value="2"/>
</dbReference>
<dbReference type="InterPro" id="IPR002110">
    <property type="entry name" value="Ankyrin_rpt"/>
</dbReference>
<name>A0A939TQ21_9MICO</name>
<keyword evidence="2 3" id="KW-0040">ANK repeat</keyword>
<dbReference type="Proteomes" id="UP000668403">
    <property type="component" value="Unassembled WGS sequence"/>
</dbReference>
<reference evidence="4" key="1">
    <citation type="submission" date="2021-03" db="EMBL/GenBank/DDBJ databases">
        <title>Leucobacter chromiisoli sp. nov., isolated from chromium-containing soil of chemical plant.</title>
        <authorList>
            <person name="Xu Z."/>
        </authorList>
    </citation>
    <scope>NUCLEOTIDE SEQUENCE</scope>
    <source>
        <strain evidence="4">K 70/01</strain>
    </source>
</reference>
<feature type="repeat" description="ANK" evidence="3">
    <location>
        <begin position="154"/>
        <end position="191"/>
    </location>
</feature>
<dbReference type="SMART" id="SM00248">
    <property type="entry name" value="ANK"/>
    <property type="match status" value="5"/>
</dbReference>
<dbReference type="AlphaFoldDB" id="A0A939TQ21"/>
<sequence length="218" mass="22291">MSTSPESGTPSPEAVSEVDRAAATLALQDAVGAGDLEGVSAAIARGADLEVRDSDGRTPLVVATKAQRTAIALRLLEAGADPDAQDDMQDSAFLYAGAEGLNEILAATLARGADVSSTNRYGGTALIPASEHAHVRTVEMLIATGVPLDHVNRLGWTALHEAIVLGTGGPDHVRVVRALLEAGADPELADGNGVAPRALAEAYGHTDIVAEFDRIAGT</sequence>
<dbReference type="Pfam" id="PF12796">
    <property type="entry name" value="Ank_2"/>
    <property type="match status" value="2"/>
</dbReference>
<protein>
    <submittedName>
        <fullName evidence="4">Ankyrin repeat domain-containing protein</fullName>
    </submittedName>
</protein>
<accession>A0A939TQ21</accession>
<proteinExistence type="predicted"/>
<dbReference type="InterPro" id="IPR036770">
    <property type="entry name" value="Ankyrin_rpt-contain_sf"/>
</dbReference>
<dbReference type="PROSITE" id="PS50088">
    <property type="entry name" value="ANK_REPEAT"/>
    <property type="match status" value="2"/>
</dbReference>
<dbReference type="PANTHER" id="PTHR24171">
    <property type="entry name" value="ANKYRIN REPEAT DOMAIN-CONTAINING PROTEIN 39-RELATED"/>
    <property type="match status" value="1"/>
</dbReference>
<comment type="caution">
    <text evidence="4">The sequence shown here is derived from an EMBL/GenBank/DDBJ whole genome shotgun (WGS) entry which is preliminary data.</text>
</comment>
<feature type="repeat" description="ANK" evidence="3">
    <location>
        <begin position="55"/>
        <end position="87"/>
    </location>
</feature>
<gene>
    <name evidence="4" type="ORF">J4H85_00520</name>
</gene>
<evidence type="ECO:0000256" key="1">
    <source>
        <dbReference type="ARBA" id="ARBA00022737"/>
    </source>
</evidence>
<evidence type="ECO:0000313" key="5">
    <source>
        <dbReference type="Proteomes" id="UP000668403"/>
    </source>
</evidence>
<organism evidence="4 5">
    <name type="scientific">Leucobacter tardus</name>
    <dbReference type="NCBI Taxonomy" id="501483"/>
    <lineage>
        <taxon>Bacteria</taxon>
        <taxon>Bacillati</taxon>
        <taxon>Actinomycetota</taxon>
        <taxon>Actinomycetes</taxon>
        <taxon>Micrococcales</taxon>
        <taxon>Microbacteriaceae</taxon>
        <taxon>Leucobacter</taxon>
    </lineage>
</organism>
<dbReference type="EMBL" id="JAGFBF010000001">
    <property type="protein sequence ID" value="MBO2988482.1"/>
    <property type="molecule type" value="Genomic_DNA"/>
</dbReference>
<keyword evidence="5" id="KW-1185">Reference proteome</keyword>
<dbReference type="Gene3D" id="1.25.40.20">
    <property type="entry name" value="Ankyrin repeat-containing domain"/>
    <property type="match status" value="1"/>
</dbReference>
<evidence type="ECO:0000256" key="3">
    <source>
        <dbReference type="PROSITE-ProRule" id="PRU00023"/>
    </source>
</evidence>